<protein>
    <submittedName>
        <fullName evidence="4">Ubiquinone biosynthesis protein</fullName>
    </submittedName>
</protein>
<keyword evidence="5" id="KW-1185">Reference proteome</keyword>
<dbReference type="CDD" id="cd05121">
    <property type="entry name" value="ABC1_ADCK3-like"/>
    <property type="match status" value="1"/>
</dbReference>
<evidence type="ECO:0000256" key="2">
    <source>
        <dbReference type="SAM" id="Phobius"/>
    </source>
</evidence>
<name>A0A1D3TNQ2_9FIRM</name>
<feature type="transmembrane region" description="Helical" evidence="2">
    <location>
        <begin position="464"/>
        <end position="483"/>
    </location>
</feature>
<keyword evidence="2" id="KW-0812">Transmembrane</keyword>
<feature type="transmembrane region" description="Helical" evidence="2">
    <location>
        <begin position="489"/>
        <end position="515"/>
    </location>
</feature>
<comment type="similarity">
    <text evidence="1">Belongs to the protein kinase superfamily. ADCK protein kinase family.</text>
</comment>
<keyword evidence="2" id="KW-1133">Transmembrane helix</keyword>
<dbReference type="EMBL" id="FMKA01000001">
    <property type="protein sequence ID" value="SCP94949.1"/>
    <property type="molecule type" value="Genomic_DNA"/>
</dbReference>
<accession>A0A1D3TNQ2</accession>
<evidence type="ECO:0000313" key="4">
    <source>
        <dbReference type="EMBL" id="SCP94949.1"/>
    </source>
</evidence>
<proteinExistence type="inferred from homology"/>
<dbReference type="PANTHER" id="PTHR10566">
    <property type="entry name" value="CHAPERONE-ACTIVITY OF BC1 COMPLEX CABC1 -RELATED"/>
    <property type="match status" value="1"/>
</dbReference>
<organism evidence="4 5">
    <name type="scientific">Anaerobium acetethylicum</name>
    <dbReference type="NCBI Taxonomy" id="1619234"/>
    <lineage>
        <taxon>Bacteria</taxon>
        <taxon>Bacillati</taxon>
        <taxon>Bacillota</taxon>
        <taxon>Clostridia</taxon>
        <taxon>Lachnospirales</taxon>
        <taxon>Lachnospiraceae</taxon>
        <taxon>Anaerobium</taxon>
    </lineage>
</organism>
<keyword evidence="2" id="KW-0472">Membrane</keyword>
<gene>
    <name evidence="4" type="ORF">SAMN05421730_1001183</name>
</gene>
<dbReference type="InterPro" id="IPR011009">
    <property type="entry name" value="Kinase-like_dom_sf"/>
</dbReference>
<keyword evidence="4" id="KW-0830">Ubiquinone</keyword>
<evidence type="ECO:0000259" key="3">
    <source>
        <dbReference type="Pfam" id="PF03109"/>
    </source>
</evidence>
<dbReference type="AlphaFoldDB" id="A0A1D3TNQ2"/>
<reference evidence="4 5" key="1">
    <citation type="submission" date="2016-09" db="EMBL/GenBank/DDBJ databases">
        <authorList>
            <person name="Capua I."/>
            <person name="De Benedictis P."/>
            <person name="Joannis T."/>
            <person name="Lombin L.H."/>
            <person name="Cattoli G."/>
        </authorList>
    </citation>
    <scope>NUCLEOTIDE SEQUENCE [LARGE SCALE GENOMIC DNA]</scope>
    <source>
        <strain evidence="4 5">GluBS11</strain>
    </source>
</reference>
<dbReference type="SUPFAM" id="SSF56112">
    <property type="entry name" value="Protein kinase-like (PK-like)"/>
    <property type="match status" value="1"/>
</dbReference>
<dbReference type="STRING" id="1619234.SAMN05421730_1001183"/>
<evidence type="ECO:0000313" key="5">
    <source>
        <dbReference type="Proteomes" id="UP000199315"/>
    </source>
</evidence>
<feature type="domain" description="ABC1 atypical kinase-like" evidence="3">
    <location>
        <begin position="62"/>
        <end position="304"/>
    </location>
</feature>
<evidence type="ECO:0000256" key="1">
    <source>
        <dbReference type="ARBA" id="ARBA00009670"/>
    </source>
</evidence>
<dbReference type="Proteomes" id="UP000199315">
    <property type="component" value="Unassembled WGS sequence"/>
</dbReference>
<dbReference type="InterPro" id="IPR050154">
    <property type="entry name" value="UbiB_kinase"/>
</dbReference>
<sequence>MHEIVSVFLNHGILRGFKSKNMPVSLRESFDELGSTFVKIGQMLSMRSDLLPQAYIAEFQKFQDNARPETFEAVKAVIEADLRRPVSDIFSCLDPVPIASASIAQVHAACLRDGRKVVVKVLRPRVRETMMNDLRILKRLSRYVRYTPQNKIMNFEEILGELEASAAKELDFLYEADNIREFSKNNSDVRFITCPSVYTEYTTHNVLVMDFIDGIKISDTDKLVNEGYDIDEICRKLAFNYFKQIFEDGFFHADPHPGNVMINKNQIAYIDFGMMGTLSGQLKERFNLLLYGLIAGDADDMAQAVFKIAIKKGPIDMQSFRSEIESIYTKYIDTSLSELDLGQLIGDLLEICRNNQLSMPKEITMLLKGMLTIEGVLEKLSPGIRIMDMLMPYVKGRIFKTIDPKKEIAENLLSLYLLSKSGPEIIKETGRLLKNASSGKFKIQMEHTNLEGPADRLNHMVNRVVFSIIIAAVIIGSSMIVSTETGPQFYGISAIAVVGYVGALLMGLWLIILIIKSGM</sequence>
<dbReference type="Pfam" id="PF03109">
    <property type="entry name" value="ABC1"/>
    <property type="match status" value="1"/>
</dbReference>
<dbReference type="InterPro" id="IPR004147">
    <property type="entry name" value="ABC1_dom"/>
</dbReference>
<dbReference type="PANTHER" id="PTHR10566:SF113">
    <property type="entry name" value="PROTEIN ACTIVITY OF BC1 COMPLEX KINASE 7, CHLOROPLASTIC"/>
    <property type="match status" value="1"/>
</dbReference>